<dbReference type="Proteomes" id="UP001209803">
    <property type="component" value="Chromosome"/>
</dbReference>
<feature type="chain" id="PRO_5047430807" evidence="2">
    <location>
        <begin position="20"/>
        <end position="131"/>
    </location>
</feature>
<keyword evidence="4" id="KW-1185">Reference proteome</keyword>
<protein>
    <submittedName>
        <fullName evidence="3">Uncharacterized protein</fullName>
    </submittedName>
</protein>
<dbReference type="EMBL" id="CP120863">
    <property type="protein sequence ID" value="WFE88462.1"/>
    <property type="molecule type" value="Genomic_DNA"/>
</dbReference>
<gene>
    <name evidence="3" type="ORF">K1718_20170</name>
</gene>
<evidence type="ECO:0000256" key="2">
    <source>
        <dbReference type="SAM" id="SignalP"/>
    </source>
</evidence>
<evidence type="ECO:0000313" key="4">
    <source>
        <dbReference type="Proteomes" id="UP001209803"/>
    </source>
</evidence>
<name>A0ABY8EZ80_9HYPH</name>
<sequence length="131" mass="13927">MFPASLGVQVVIRFLSALAALCVVACLGTGVATHALAESRDERRQRNCAHYQEMSTRALAMVGEPNLTPEFLKDSNAFIEAGCLSNKPVCPKTEADFAFADLIIMMSVSANMGSTFTPFRCPVEPGPGGAD</sequence>
<proteinExistence type="predicted"/>
<evidence type="ECO:0000313" key="3">
    <source>
        <dbReference type="EMBL" id="WFE88462.1"/>
    </source>
</evidence>
<keyword evidence="1" id="KW-0812">Transmembrane</keyword>
<organism evidence="3 4">
    <name type="scientific">Roseibium porphyridii</name>
    <dbReference type="NCBI Taxonomy" id="2866279"/>
    <lineage>
        <taxon>Bacteria</taxon>
        <taxon>Pseudomonadati</taxon>
        <taxon>Pseudomonadota</taxon>
        <taxon>Alphaproteobacteria</taxon>
        <taxon>Hyphomicrobiales</taxon>
        <taxon>Stappiaceae</taxon>
        <taxon>Roseibium</taxon>
    </lineage>
</organism>
<keyword evidence="1" id="KW-0472">Membrane</keyword>
<keyword evidence="1" id="KW-1133">Transmembrane helix</keyword>
<evidence type="ECO:0000256" key="1">
    <source>
        <dbReference type="SAM" id="Phobius"/>
    </source>
</evidence>
<accession>A0ABY8EZ80</accession>
<feature type="signal peptide" evidence="2">
    <location>
        <begin position="1"/>
        <end position="19"/>
    </location>
</feature>
<feature type="transmembrane region" description="Helical" evidence="1">
    <location>
        <begin position="12"/>
        <end position="37"/>
    </location>
</feature>
<dbReference type="RefSeq" id="WP_265681060.1">
    <property type="nucleotide sequence ID" value="NZ_CP120863.1"/>
</dbReference>
<reference evidence="3 4" key="1">
    <citation type="submission" date="2023-03" db="EMBL/GenBank/DDBJ databases">
        <title>Roseibium porphyridii sp. nov. and Roseibium rhodosorbium sp. nov. isolated from marine algae, Porphyridium cruentum and Rhodosorus marinus, respectively.</title>
        <authorList>
            <person name="Lee M.W."/>
            <person name="Choi B.J."/>
            <person name="Lee J.K."/>
            <person name="Choi D.G."/>
            <person name="Baek J.H."/>
            <person name="Bayburt H."/>
            <person name="Kim J.M."/>
            <person name="Han D.M."/>
            <person name="Kim K.H."/>
            <person name="Jeon C.O."/>
        </authorList>
    </citation>
    <scope>NUCLEOTIDE SEQUENCE [LARGE SCALE GENOMIC DNA]</scope>
    <source>
        <strain evidence="3 4">KMA01</strain>
    </source>
</reference>
<keyword evidence="2" id="KW-0732">Signal</keyword>